<sequence length="102" mass="10543">MQRLILTVGLVLAAASAGAAERIARIEVSGLYCPSCSYIAGEAMKRAAAGVEIVSFEEQGDGSTVIYLVRFDDAVVGAEEIAAQPAKFGYSGRLLGTEAEGS</sequence>
<gene>
    <name evidence="2" type="ORF">SAMN05216257_10149</name>
</gene>
<evidence type="ECO:0000313" key="3">
    <source>
        <dbReference type="Proteomes" id="UP000199328"/>
    </source>
</evidence>
<accession>A0A1G8XT85</accession>
<organism evidence="2 3">
    <name type="scientific">Meinhardsimonia xiamenensis</name>
    <dbReference type="NCBI Taxonomy" id="990712"/>
    <lineage>
        <taxon>Bacteria</taxon>
        <taxon>Pseudomonadati</taxon>
        <taxon>Pseudomonadota</taxon>
        <taxon>Alphaproteobacteria</taxon>
        <taxon>Rhodobacterales</taxon>
        <taxon>Paracoccaceae</taxon>
        <taxon>Meinhardsimonia</taxon>
    </lineage>
</organism>
<dbReference type="STRING" id="990712.SAMN05216257_10149"/>
<reference evidence="3" key="1">
    <citation type="submission" date="2016-10" db="EMBL/GenBank/DDBJ databases">
        <authorList>
            <person name="Varghese N."/>
            <person name="Submissions S."/>
        </authorList>
    </citation>
    <scope>NUCLEOTIDE SEQUENCE [LARGE SCALE GENOMIC DNA]</scope>
    <source>
        <strain evidence="3">CGMCC 1.10789</strain>
    </source>
</reference>
<feature type="signal peptide" evidence="1">
    <location>
        <begin position="1"/>
        <end position="19"/>
    </location>
</feature>
<evidence type="ECO:0000256" key="1">
    <source>
        <dbReference type="SAM" id="SignalP"/>
    </source>
</evidence>
<dbReference type="RefSeq" id="WP_092497037.1">
    <property type="nucleotide sequence ID" value="NZ_FNFV01000001.1"/>
</dbReference>
<dbReference type="OrthoDB" id="7205933at2"/>
<proteinExistence type="predicted"/>
<dbReference type="EMBL" id="FNFV01000001">
    <property type="protein sequence ID" value="SDJ93697.1"/>
    <property type="molecule type" value="Genomic_DNA"/>
</dbReference>
<feature type="chain" id="PRO_5011620984" evidence="1">
    <location>
        <begin position="20"/>
        <end position="102"/>
    </location>
</feature>
<keyword evidence="3" id="KW-1185">Reference proteome</keyword>
<name>A0A1G8XT85_9RHOB</name>
<keyword evidence="1" id="KW-0732">Signal</keyword>
<evidence type="ECO:0000313" key="2">
    <source>
        <dbReference type="EMBL" id="SDJ93697.1"/>
    </source>
</evidence>
<protein>
    <submittedName>
        <fullName evidence="2">Uncharacterized protein</fullName>
    </submittedName>
</protein>
<dbReference type="AlphaFoldDB" id="A0A1G8XT85"/>
<dbReference type="Proteomes" id="UP000199328">
    <property type="component" value="Unassembled WGS sequence"/>
</dbReference>